<dbReference type="Pfam" id="PF00472">
    <property type="entry name" value="RF-1"/>
    <property type="match status" value="1"/>
</dbReference>
<dbReference type="NCBIfam" id="NF006718">
    <property type="entry name" value="PRK09256.1"/>
    <property type="match status" value="1"/>
</dbReference>
<evidence type="ECO:0000313" key="4">
    <source>
        <dbReference type="EMBL" id="PCC83610.1"/>
    </source>
</evidence>
<dbReference type="InterPro" id="IPR000352">
    <property type="entry name" value="Pep_chain_release_fac_I"/>
</dbReference>
<evidence type="ECO:0000256" key="1">
    <source>
        <dbReference type="ARBA" id="ARBA00010835"/>
    </source>
</evidence>
<dbReference type="InterPro" id="IPR045853">
    <property type="entry name" value="Pep_chain_release_fac_I_sf"/>
</dbReference>
<dbReference type="GO" id="GO:0003747">
    <property type="term" value="F:translation release factor activity"/>
    <property type="evidence" value="ECO:0007669"/>
    <property type="project" value="InterPro"/>
</dbReference>
<proteinExistence type="inferred from homology"/>
<dbReference type="SUPFAM" id="SSF75620">
    <property type="entry name" value="Release factor"/>
    <property type="match status" value="1"/>
</dbReference>
<dbReference type="Gene3D" id="3.30.160.20">
    <property type="match status" value="1"/>
</dbReference>
<keyword evidence="4" id="KW-0378">Hydrolase</keyword>
<evidence type="ECO:0000259" key="3">
    <source>
        <dbReference type="Pfam" id="PF00472"/>
    </source>
</evidence>
<feature type="domain" description="Prokaryotic-type class I peptide chain release factors" evidence="3">
    <location>
        <begin position="18"/>
        <end position="141"/>
    </location>
</feature>
<protein>
    <submittedName>
        <fullName evidence="4">Aminoacyl-tRNA hydrolase</fullName>
    </submittedName>
</protein>
<evidence type="ECO:0000313" key="5">
    <source>
        <dbReference type="Proteomes" id="UP000218690"/>
    </source>
</evidence>
<evidence type="ECO:0000256" key="2">
    <source>
        <dbReference type="SAM" id="MobiDB-lite"/>
    </source>
</evidence>
<dbReference type="AlphaFoldDB" id="A0A2A4AMU4"/>
<dbReference type="GO" id="GO:0004045">
    <property type="term" value="F:peptidyl-tRNA hydrolase activity"/>
    <property type="evidence" value="ECO:0007669"/>
    <property type="project" value="TreeGrafter"/>
</dbReference>
<feature type="region of interest" description="Disordered" evidence="2">
    <location>
        <begin position="104"/>
        <end position="147"/>
    </location>
</feature>
<dbReference type="Proteomes" id="UP000218690">
    <property type="component" value="Unassembled WGS sequence"/>
</dbReference>
<comment type="caution">
    <text evidence="4">The sequence shown here is derived from an EMBL/GenBank/DDBJ whole genome shotgun (WGS) entry which is preliminary data.</text>
</comment>
<dbReference type="PANTHER" id="PTHR47814:SF1">
    <property type="entry name" value="PEPTIDYL-TRNA HYDROLASE ARFB"/>
    <property type="match status" value="1"/>
</dbReference>
<name>A0A2A4AMU4_9CORY</name>
<feature type="compositionally biased region" description="Basic residues" evidence="2">
    <location>
        <begin position="113"/>
        <end position="147"/>
    </location>
</feature>
<accession>A0A2A4AMU4</accession>
<sequence>MNDLTIAPGPGIPGGLVIVAADLTERFAKSSGPGGQGVNTTDSKVQLSVDIATCSSLSDAQRRRVLHNLEHRLDGTVLTVSASTQRSQVRNRTEARERMAALLREALAPLPPPRRRTKPTQSSVRRRLEAKKRRSELKSTRRRPQIP</sequence>
<gene>
    <name evidence="4" type="ORF">COM45_02345</name>
</gene>
<dbReference type="EMBL" id="NWBP01000010">
    <property type="protein sequence ID" value="PCC83610.1"/>
    <property type="molecule type" value="Genomic_DNA"/>
</dbReference>
<dbReference type="GO" id="GO:0043022">
    <property type="term" value="F:ribosome binding"/>
    <property type="evidence" value="ECO:0007669"/>
    <property type="project" value="TreeGrafter"/>
</dbReference>
<reference evidence="4 5" key="1">
    <citation type="submission" date="2017-09" db="EMBL/GenBank/DDBJ databases">
        <title>Draft Genome Sequence of Corynebacterium accolens AH4003.</title>
        <authorList>
            <person name="Chen Y."/>
            <person name="Oosthuysen W.F."/>
            <person name="Kelley S."/>
            <person name="Horswill A."/>
        </authorList>
    </citation>
    <scope>NUCLEOTIDE SEQUENCE [LARGE SCALE GENOMIC DNA]</scope>
    <source>
        <strain evidence="4 5">AH4003</strain>
    </source>
</reference>
<organism evidence="4 5">
    <name type="scientific">Corynebacterium accolens</name>
    <dbReference type="NCBI Taxonomy" id="38284"/>
    <lineage>
        <taxon>Bacteria</taxon>
        <taxon>Bacillati</taxon>
        <taxon>Actinomycetota</taxon>
        <taxon>Actinomycetes</taxon>
        <taxon>Mycobacteriales</taxon>
        <taxon>Corynebacteriaceae</taxon>
        <taxon>Corynebacterium</taxon>
    </lineage>
</organism>
<dbReference type="PANTHER" id="PTHR47814">
    <property type="entry name" value="PEPTIDYL-TRNA HYDROLASE ARFB"/>
    <property type="match status" value="1"/>
</dbReference>
<dbReference type="GO" id="GO:0072344">
    <property type="term" value="P:rescue of stalled ribosome"/>
    <property type="evidence" value="ECO:0007669"/>
    <property type="project" value="TreeGrafter"/>
</dbReference>
<comment type="similarity">
    <text evidence="1">Belongs to the prokaryotic/mitochondrial release factor family.</text>
</comment>